<evidence type="ECO:0000313" key="5">
    <source>
        <dbReference type="Proteomes" id="UP001055437"/>
    </source>
</evidence>
<keyword evidence="5" id="KW-1185">Reference proteome</keyword>
<keyword evidence="1" id="KW-0812">Transmembrane</keyword>
<dbReference type="RefSeq" id="WP_066673323.1">
    <property type="nucleotide sequence ID" value="NZ_CABMIZ010000001.1"/>
</dbReference>
<feature type="transmembrane region" description="Helical" evidence="1">
    <location>
        <begin position="85"/>
        <end position="107"/>
    </location>
</feature>
<accession>A0A9N7PL45</accession>
<evidence type="ECO:0000256" key="1">
    <source>
        <dbReference type="SAM" id="Phobius"/>
    </source>
</evidence>
<feature type="transmembrane region" description="Helical" evidence="1">
    <location>
        <begin position="12"/>
        <end position="32"/>
    </location>
</feature>
<sequence length="159" mass="18328">MELTKWINPVINLLLLLVGFMIIGGVFSIIFLLDFSDSSKIKDLTIIISNTIMYILIFLPIFQLKKIIKSISENKIFTLENVKRFRFISYPIFLIAFLSCFGGYSNIEIMSIKGFSIKGYTLIILILALFALIMSHIFHEAMLVKTESEKLKEENKYTI</sequence>
<evidence type="ECO:0000313" key="4">
    <source>
        <dbReference type="Proteomes" id="UP000280586"/>
    </source>
</evidence>
<keyword evidence="1" id="KW-1133">Transmembrane helix</keyword>
<dbReference type="KEGG" id="csep:CP523_11520"/>
<dbReference type="AlphaFoldDB" id="A0A9N7PL45"/>
<evidence type="ECO:0000313" key="2">
    <source>
        <dbReference type="EMBL" id="AYE34992.1"/>
    </source>
</evidence>
<proteinExistence type="predicted"/>
<organism evidence="2 4">
    <name type="scientific">Clostridium septicum</name>
    <dbReference type="NCBI Taxonomy" id="1504"/>
    <lineage>
        <taxon>Bacteria</taxon>
        <taxon>Bacillati</taxon>
        <taxon>Bacillota</taxon>
        <taxon>Clostridia</taxon>
        <taxon>Eubacteriales</taxon>
        <taxon>Clostridiaceae</taxon>
        <taxon>Clostridium</taxon>
    </lineage>
</organism>
<dbReference type="EMBL" id="CP099799">
    <property type="protein sequence ID" value="USS01589.1"/>
    <property type="molecule type" value="Genomic_DNA"/>
</dbReference>
<dbReference type="InterPro" id="IPR021354">
    <property type="entry name" value="DUF2975"/>
</dbReference>
<protein>
    <submittedName>
        <fullName evidence="2">DUF2975 domain-containing protein</fullName>
    </submittedName>
</protein>
<reference evidence="2 4" key="1">
    <citation type="submission" date="2017-09" db="EMBL/GenBank/DDBJ databases">
        <authorList>
            <person name="Thomas P."/>
            <person name="Seyboldt C."/>
        </authorList>
    </citation>
    <scope>NUCLEOTIDE SEQUENCE [LARGE SCALE GENOMIC DNA]</scope>
    <source>
        <strain evidence="2 4">DSM 7534</strain>
    </source>
</reference>
<feature type="transmembrane region" description="Helical" evidence="1">
    <location>
        <begin position="119"/>
        <end position="138"/>
    </location>
</feature>
<evidence type="ECO:0000313" key="3">
    <source>
        <dbReference type="EMBL" id="USS01589.1"/>
    </source>
</evidence>
<dbReference type="GeneID" id="303561311"/>
<feature type="transmembrane region" description="Helical" evidence="1">
    <location>
        <begin position="44"/>
        <end position="64"/>
    </location>
</feature>
<dbReference type="EMBL" id="CP023671">
    <property type="protein sequence ID" value="AYE34992.1"/>
    <property type="molecule type" value="Genomic_DNA"/>
</dbReference>
<gene>
    <name evidence="2" type="ORF">CP523_11520</name>
    <name evidence="3" type="ORF">NH397_03880</name>
</gene>
<name>A0A9N7PL45_CLOSE</name>
<keyword evidence="1" id="KW-0472">Membrane</keyword>
<dbReference type="Pfam" id="PF11188">
    <property type="entry name" value="DUF2975"/>
    <property type="match status" value="1"/>
</dbReference>
<reference evidence="3" key="2">
    <citation type="submission" date="2022-06" db="EMBL/GenBank/DDBJ databases">
        <authorList>
            <person name="Holder M.E."/>
            <person name="Ajami N.J."/>
            <person name="Petrosino J.F."/>
        </authorList>
    </citation>
    <scope>NUCLEOTIDE SEQUENCE</scope>
    <source>
        <strain evidence="3">RMA 8861</strain>
    </source>
</reference>
<dbReference type="Proteomes" id="UP001055437">
    <property type="component" value="Chromosome"/>
</dbReference>
<dbReference type="Proteomes" id="UP000280586">
    <property type="component" value="Chromosome"/>
</dbReference>